<dbReference type="Proteomes" id="UP000008068">
    <property type="component" value="Unassembled WGS sequence"/>
</dbReference>
<dbReference type="EMBL" id="GL380070">
    <property type="protein sequence ID" value="EGT45142.1"/>
    <property type="molecule type" value="Genomic_DNA"/>
</dbReference>
<dbReference type="InParanoid" id="G0P4W6"/>
<evidence type="ECO:0000313" key="3">
    <source>
        <dbReference type="Proteomes" id="UP000008068"/>
    </source>
</evidence>
<accession>G0P4W6</accession>
<sequence length="316" mass="35937">MRSSICGGSEWSFLLLLIFSFAGGSQSTSSFLAWQKASAQQIEAARVIGIQARYSYYRAIKAEGLTSRDRKLFYLDGLQKCNTIDDELIDDINKNVIKRSYRKADADALEKIGLNSFFAAFVTLPAVEMEKVVNFACSKHEQQLECGLQYEGEEKTNQRVAELMKDGGNKQMFEHECVEKDYAARVYPCLGRTEQWIDACEKEINEYSILREKVNNKINSVYNSAIQAVKTMKENKEQTFTETMKFVNYAEGSKCLAFKKMRLCLLQQLVTVCGVETARALNTTLSVGYLASERSPRLQLDFETFSYPTHPFCDKL</sequence>
<proteinExistence type="predicted"/>
<feature type="signal peptide" evidence="1">
    <location>
        <begin position="1"/>
        <end position="27"/>
    </location>
</feature>
<organism evidence="3">
    <name type="scientific">Caenorhabditis brenneri</name>
    <name type="common">Nematode worm</name>
    <dbReference type="NCBI Taxonomy" id="135651"/>
    <lineage>
        <taxon>Eukaryota</taxon>
        <taxon>Metazoa</taxon>
        <taxon>Ecdysozoa</taxon>
        <taxon>Nematoda</taxon>
        <taxon>Chromadorea</taxon>
        <taxon>Rhabditida</taxon>
        <taxon>Rhabditina</taxon>
        <taxon>Rhabditomorpha</taxon>
        <taxon>Rhabditoidea</taxon>
        <taxon>Rhabditidae</taxon>
        <taxon>Peloderinae</taxon>
        <taxon>Caenorhabditis</taxon>
    </lineage>
</organism>
<dbReference type="eggNOG" id="ENOG502SVRW">
    <property type="taxonomic scope" value="Eukaryota"/>
</dbReference>
<name>G0P4W6_CAEBE</name>
<feature type="chain" id="PRO_5003406772" description="DUF19 domain-containing protein" evidence="1">
    <location>
        <begin position="28"/>
        <end position="316"/>
    </location>
</feature>
<keyword evidence="3" id="KW-1185">Reference proteome</keyword>
<dbReference type="AlphaFoldDB" id="G0P4W6"/>
<dbReference type="FunCoup" id="G0P4W6">
    <property type="interactions" value="1896"/>
</dbReference>
<gene>
    <name evidence="2" type="ORF">CAEBREN_12752</name>
</gene>
<keyword evidence="1" id="KW-0732">Signal</keyword>
<dbReference type="OrthoDB" id="5801246at2759"/>
<evidence type="ECO:0000256" key="1">
    <source>
        <dbReference type="SAM" id="SignalP"/>
    </source>
</evidence>
<protein>
    <recommendedName>
        <fullName evidence="4">DUF19 domain-containing protein</fullName>
    </recommendedName>
</protein>
<evidence type="ECO:0008006" key="4">
    <source>
        <dbReference type="Google" id="ProtNLM"/>
    </source>
</evidence>
<reference evidence="3" key="1">
    <citation type="submission" date="2011-07" db="EMBL/GenBank/DDBJ databases">
        <authorList>
            <consortium name="Caenorhabditis brenneri Sequencing and Analysis Consortium"/>
            <person name="Wilson R.K."/>
        </authorList>
    </citation>
    <scope>NUCLEOTIDE SEQUENCE [LARGE SCALE GENOMIC DNA]</scope>
    <source>
        <strain evidence="3">PB2801</strain>
    </source>
</reference>
<evidence type="ECO:0000313" key="2">
    <source>
        <dbReference type="EMBL" id="EGT45142.1"/>
    </source>
</evidence>
<dbReference type="HOGENOM" id="CLU_897831_0_0_1"/>